<dbReference type="EMBL" id="CP025066">
    <property type="protein sequence ID" value="AUX10738.1"/>
    <property type="molecule type" value="Genomic_DNA"/>
</dbReference>
<dbReference type="AlphaFoldDB" id="A0A343TNR6"/>
<feature type="compositionally biased region" description="Basic residues" evidence="2">
    <location>
        <begin position="22"/>
        <end position="31"/>
    </location>
</feature>
<keyword evidence="1" id="KW-1277">Toxin-antitoxin system</keyword>
<evidence type="ECO:0000256" key="2">
    <source>
        <dbReference type="SAM" id="MobiDB-lite"/>
    </source>
</evidence>
<evidence type="ECO:0000313" key="4">
    <source>
        <dbReference type="Proteomes" id="UP000263012"/>
    </source>
</evidence>
<feature type="compositionally biased region" description="Basic and acidic residues" evidence="2">
    <location>
        <begin position="10"/>
        <end position="21"/>
    </location>
</feature>
<organism evidence="3 4">
    <name type="scientific">Halalkaliarchaeum desulfuricum</name>
    <dbReference type="NCBI Taxonomy" id="2055893"/>
    <lineage>
        <taxon>Archaea</taxon>
        <taxon>Methanobacteriati</taxon>
        <taxon>Methanobacteriota</taxon>
        <taxon>Stenosarchaea group</taxon>
        <taxon>Halobacteria</taxon>
        <taxon>Halobacteriales</taxon>
        <taxon>Haloferacaceae</taxon>
        <taxon>Halalkaliarchaeum</taxon>
    </lineage>
</organism>
<dbReference type="InterPro" id="IPR003847">
    <property type="entry name" value="Put_antitoxin"/>
</dbReference>
<dbReference type="Proteomes" id="UP000263012">
    <property type="component" value="Chromosome"/>
</dbReference>
<accession>A0A343TNR6</accession>
<reference evidence="4" key="1">
    <citation type="submission" date="2017-11" db="EMBL/GenBank/DDBJ databases">
        <title>Phenotypic and genomic properties of facultatively anaerobic sulfur-reducing natronoarchaea from hypersaline soda lakes.</title>
        <authorList>
            <person name="Sorokin D.Y."/>
            <person name="Kublanov I.V."/>
            <person name="Roman P."/>
            <person name="Sinninghe Damste J.S."/>
            <person name="Golyshin P.N."/>
            <person name="Rojo D."/>
            <person name="Ciordia S."/>
            <person name="Mena M.D.C."/>
            <person name="Ferrer M."/>
            <person name="Messina E."/>
            <person name="Smedile F."/>
            <person name="La Spada G."/>
            <person name="La Cono V."/>
            <person name="Yakimov M.M."/>
        </authorList>
    </citation>
    <scope>NUCLEOTIDE SEQUENCE [LARGE SCALE GENOMIC DNA]</scope>
    <source>
        <strain evidence="4">AArc-Sl</strain>
    </source>
</reference>
<evidence type="ECO:0000313" key="3">
    <source>
        <dbReference type="EMBL" id="AUX10738.1"/>
    </source>
</evidence>
<dbReference type="Pfam" id="PF02697">
    <property type="entry name" value="VAPB_antitox"/>
    <property type="match status" value="1"/>
</dbReference>
<dbReference type="KEGG" id="hdf:AArcSl_3131"/>
<feature type="region of interest" description="Disordered" evidence="2">
    <location>
        <begin position="1"/>
        <end position="31"/>
    </location>
</feature>
<name>A0A343TNR6_9EURY</name>
<dbReference type="OrthoDB" id="214079at2157"/>
<protein>
    <submittedName>
        <fullName evidence="3">Uncharacterized protein</fullName>
    </submittedName>
</protein>
<sequence>MSTPTSTHDGAADKQIRISDRVKRRLDRHRRKGESYNDVLERLLSQDTDADFSDGFGMLSDEEADWIREKRDEAKENRTRRMRRRSEET</sequence>
<proteinExistence type="predicted"/>
<keyword evidence="4" id="KW-1185">Reference proteome</keyword>
<dbReference type="GeneID" id="37879496"/>
<feature type="region of interest" description="Disordered" evidence="2">
    <location>
        <begin position="68"/>
        <end position="89"/>
    </location>
</feature>
<gene>
    <name evidence="3" type="ORF">AArcSl_3131</name>
</gene>
<dbReference type="RefSeq" id="WP_119821318.1">
    <property type="nucleotide sequence ID" value="NZ_CP025066.1"/>
</dbReference>
<evidence type="ECO:0000256" key="1">
    <source>
        <dbReference type="ARBA" id="ARBA00022649"/>
    </source>
</evidence>